<dbReference type="PANTHER" id="PTHR43725:SF53">
    <property type="entry name" value="UDP-ARABINOSE 4-EPIMERASE 1"/>
    <property type="match status" value="1"/>
</dbReference>
<dbReference type="InterPro" id="IPR036291">
    <property type="entry name" value="NAD(P)-bd_dom_sf"/>
</dbReference>
<evidence type="ECO:0000313" key="7">
    <source>
        <dbReference type="EMBL" id="CAB4687211.1"/>
    </source>
</evidence>
<dbReference type="NCBIfam" id="TIGR01179">
    <property type="entry name" value="galE"/>
    <property type="match status" value="1"/>
</dbReference>
<feature type="domain" description="NAD-dependent epimerase/dehydratase" evidence="6">
    <location>
        <begin position="3"/>
        <end position="251"/>
    </location>
</feature>
<evidence type="ECO:0000256" key="2">
    <source>
        <dbReference type="ARBA" id="ARBA00007637"/>
    </source>
</evidence>
<evidence type="ECO:0000256" key="5">
    <source>
        <dbReference type="ARBA" id="ARBA00023277"/>
    </source>
</evidence>
<organism evidence="7">
    <name type="scientific">freshwater metagenome</name>
    <dbReference type="NCBI Taxonomy" id="449393"/>
    <lineage>
        <taxon>unclassified sequences</taxon>
        <taxon>metagenomes</taxon>
        <taxon>ecological metagenomes</taxon>
    </lineage>
</organism>
<protein>
    <submittedName>
        <fullName evidence="7">Unannotated protein</fullName>
    </submittedName>
</protein>
<dbReference type="AlphaFoldDB" id="A0A6J6NKD1"/>
<dbReference type="PANTHER" id="PTHR43725">
    <property type="entry name" value="UDP-GLUCOSE 4-EPIMERASE"/>
    <property type="match status" value="1"/>
</dbReference>
<dbReference type="Pfam" id="PF01370">
    <property type="entry name" value="Epimerase"/>
    <property type="match status" value="1"/>
</dbReference>
<comment type="similarity">
    <text evidence="2">Belongs to the NAD(P)-dependent epimerase/dehydratase family.</text>
</comment>
<accession>A0A6J6NKD1</accession>
<evidence type="ECO:0000256" key="3">
    <source>
        <dbReference type="ARBA" id="ARBA00023027"/>
    </source>
</evidence>
<evidence type="ECO:0000256" key="1">
    <source>
        <dbReference type="ARBA" id="ARBA00001911"/>
    </source>
</evidence>
<evidence type="ECO:0000259" key="6">
    <source>
        <dbReference type="Pfam" id="PF01370"/>
    </source>
</evidence>
<keyword evidence="4" id="KW-0413">Isomerase</keyword>
<dbReference type="InterPro" id="IPR005886">
    <property type="entry name" value="UDP_G4E"/>
</dbReference>
<dbReference type="Gene3D" id="3.90.25.10">
    <property type="entry name" value="UDP-galactose 4-epimerase, domain 1"/>
    <property type="match status" value="1"/>
</dbReference>
<dbReference type="GO" id="GO:0033499">
    <property type="term" value="P:galactose catabolic process via UDP-galactose, Leloir pathway"/>
    <property type="evidence" value="ECO:0007669"/>
    <property type="project" value="TreeGrafter"/>
</dbReference>
<dbReference type="SUPFAM" id="SSF51735">
    <property type="entry name" value="NAD(P)-binding Rossmann-fold domains"/>
    <property type="match status" value="1"/>
</dbReference>
<name>A0A6J6NKD1_9ZZZZ</name>
<dbReference type="GO" id="GO:0003978">
    <property type="term" value="F:UDP-glucose 4-epimerase activity"/>
    <property type="evidence" value="ECO:0007669"/>
    <property type="project" value="InterPro"/>
</dbReference>
<keyword evidence="3" id="KW-0520">NAD</keyword>
<sequence>MTVLITGGAGYIGSITTRLIRASGRGVVVLDTLENGHRKAVGDAPFVQGDVADSDLIARVVAEHDVDEVVHFAAYKAVGESMTNPGKYFNNNVTGSQKLFEALHTAGVSRVVFSSTAAVYGTPQSVPVRESDALSCESVYAETKMMIEKTLDWYSQTTDIRNVCLRYFNAAGASEDSTLGEDWRYSQNLIPHVMKAVLGFSPALTVFGNDFPTPDGTGVRDYIHVEDLARAHVAALDYLADGGASITCNVGTGHGASVMDIITATERITGKKVPYEIAGRRAGDPSECYADPRLITETFGWSPSHSLDDIISSAYAWHSTHPHGHDS</sequence>
<dbReference type="Gene3D" id="3.40.50.720">
    <property type="entry name" value="NAD(P)-binding Rossmann-like Domain"/>
    <property type="match status" value="1"/>
</dbReference>
<keyword evidence="5" id="KW-0119">Carbohydrate metabolism</keyword>
<proteinExistence type="inferred from homology"/>
<dbReference type="EMBL" id="CAEZXA010000189">
    <property type="protein sequence ID" value="CAB4687211.1"/>
    <property type="molecule type" value="Genomic_DNA"/>
</dbReference>
<reference evidence="7" key="1">
    <citation type="submission" date="2020-05" db="EMBL/GenBank/DDBJ databases">
        <authorList>
            <person name="Chiriac C."/>
            <person name="Salcher M."/>
            <person name="Ghai R."/>
            <person name="Kavagutti S V."/>
        </authorList>
    </citation>
    <scope>NUCLEOTIDE SEQUENCE</scope>
</reference>
<dbReference type="CDD" id="cd05247">
    <property type="entry name" value="UDP_G4E_1_SDR_e"/>
    <property type="match status" value="1"/>
</dbReference>
<evidence type="ECO:0000256" key="4">
    <source>
        <dbReference type="ARBA" id="ARBA00023235"/>
    </source>
</evidence>
<gene>
    <name evidence="7" type="ORF">UFOPK2334_01522</name>
</gene>
<comment type="cofactor">
    <cofactor evidence="1">
        <name>NAD(+)</name>
        <dbReference type="ChEBI" id="CHEBI:57540"/>
    </cofactor>
</comment>
<dbReference type="InterPro" id="IPR001509">
    <property type="entry name" value="Epimerase_deHydtase"/>
</dbReference>